<evidence type="ECO:0000256" key="5">
    <source>
        <dbReference type="ARBA" id="ARBA00022840"/>
    </source>
</evidence>
<dbReference type="InterPro" id="IPR027417">
    <property type="entry name" value="P-loop_NTPase"/>
</dbReference>
<dbReference type="InterPro" id="IPR050683">
    <property type="entry name" value="Bact_Polysacc_Export_ATP-bd"/>
</dbReference>
<dbReference type="Pfam" id="PF14524">
    <property type="entry name" value="Wzt_C"/>
    <property type="match status" value="1"/>
</dbReference>
<sequence>MTTSSNAVVFQNVSKVYKTYSTPRDRLMELLSGGRRVRSNETAALRNVSFVLPKGGRLGIVGSNGSGKSTLLKVLAGVLTPTAGTVETSGRISALLELGAGFNGELTGVENIRQYCLLHGMSREEIEIALPKIVAFSELREAVKHPVKTYSSGMAVRLGFSCAVYVKPDILIVDEALSVGDAYFQNKCLQKIKALLDDGTSFIYVTHAADSVRALCTTGLWMDHGLVRMEGSSSEVGAAYQADVFRRMIHSGIEPQPVDENLPTIVDATLASSEVKYNDNRHRLFEQRVSDLRSGSGEAQIVDISIINREGAETDTVSFKERLRVRIFYRVFEKLPPDCGLTLGITDSSGRQLLHFNSLTSDVVLKSRTSSPLDVIEFEFDNLLAPGEYGVIAGIGTFKRNPKQFGQLLTDEIVDYVAGGARFSVEFPSQDVKLDLWGVWCPQCSISQFSVG</sequence>
<dbReference type="Proteomes" id="UP000216188">
    <property type="component" value="Unassembled WGS sequence"/>
</dbReference>
<comment type="caution">
    <text evidence="8">The sequence shown here is derived from an EMBL/GenBank/DDBJ whole genome shotgun (WGS) entry which is preliminary data.</text>
</comment>
<dbReference type="CDD" id="cd10147">
    <property type="entry name" value="Wzt_C-like"/>
    <property type="match status" value="1"/>
</dbReference>
<evidence type="ECO:0000313" key="8">
    <source>
        <dbReference type="EMBL" id="OYR21865.1"/>
    </source>
</evidence>
<evidence type="ECO:0000256" key="4">
    <source>
        <dbReference type="ARBA" id="ARBA00022741"/>
    </source>
</evidence>
<dbReference type="Gene3D" id="3.40.50.300">
    <property type="entry name" value="P-loop containing nucleotide triphosphate hydrolases"/>
    <property type="match status" value="1"/>
</dbReference>
<dbReference type="PROSITE" id="PS00211">
    <property type="entry name" value="ABC_TRANSPORTER_1"/>
    <property type="match status" value="1"/>
</dbReference>
<dbReference type="GO" id="GO:0140359">
    <property type="term" value="F:ABC-type transporter activity"/>
    <property type="evidence" value="ECO:0007669"/>
    <property type="project" value="InterPro"/>
</dbReference>
<organism evidence="8 9">
    <name type="scientific">Brucella pseudogrignonensis</name>
    <dbReference type="NCBI Taxonomy" id="419475"/>
    <lineage>
        <taxon>Bacteria</taxon>
        <taxon>Pseudomonadati</taxon>
        <taxon>Pseudomonadota</taxon>
        <taxon>Alphaproteobacteria</taxon>
        <taxon>Hyphomicrobiales</taxon>
        <taxon>Brucellaceae</taxon>
        <taxon>Brucella/Ochrobactrum group</taxon>
        <taxon>Brucella</taxon>
    </lineage>
</organism>
<dbReference type="GO" id="GO:0016887">
    <property type="term" value="F:ATP hydrolysis activity"/>
    <property type="evidence" value="ECO:0007669"/>
    <property type="project" value="InterPro"/>
</dbReference>
<name>A0A256G437_9HYPH</name>
<dbReference type="SUPFAM" id="SSF52540">
    <property type="entry name" value="P-loop containing nucleoside triphosphate hydrolases"/>
    <property type="match status" value="1"/>
</dbReference>
<evidence type="ECO:0000256" key="3">
    <source>
        <dbReference type="ARBA" id="ARBA00022448"/>
    </source>
</evidence>
<dbReference type="Pfam" id="PF00005">
    <property type="entry name" value="ABC_tran"/>
    <property type="match status" value="1"/>
</dbReference>
<dbReference type="GO" id="GO:0005524">
    <property type="term" value="F:ATP binding"/>
    <property type="evidence" value="ECO:0007669"/>
    <property type="project" value="UniProtKB-KW"/>
</dbReference>
<dbReference type="Proteomes" id="UP000526233">
    <property type="component" value="Unassembled WGS sequence"/>
</dbReference>
<dbReference type="SMART" id="SM00382">
    <property type="entry name" value="AAA"/>
    <property type="match status" value="1"/>
</dbReference>
<proteinExistence type="inferred from homology"/>
<dbReference type="Gene3D" id="2.70.50.60">
    <property type="entry name" value="abc- transporter (atp binding component) like domain"/>
    <property type="match status" value="1"/>
</dbReference>
<feature type="domain" description="ABC transporter" evidence="6">
    <location>
        <begin position="8"/>
        <end position="249"/>
    </location>
</feature>
<dbReference type="AlphaFoldDB" id="A0A256G437"/>
<protein>
    <submittedName>
        <fullName evidence="7">ABC transporter ATP-binding protein</fullName>
    </submittedName>
    <submittedName>
        <fullName evidence="8">ABC transporter family protein</fullName>
    </submittedName>
</protein>
<keyword evidence="5 7" id="KW-0067">ATP-binding</keyword>
<dbReference type="GO" id="GO:0005886">
    <property type="term" value="C:plasma membrane"/>
    <property type="evidence" value="ECO:0007669"/>
    <property type="project" value="UniProtKB-SubCell"/>
</dbReference>
<dbReference type="RefSeq" id="WP_094544517.1">
    <property type="nucleotide sequence ID" value="NZ_JBHEEM010000009.1"/>
</dbReference>
<dbReference type="InterPro" id="IPR003593">
    <property type="entry name" value="AAA+_ATPase"/>
</dbReference>
<dbReference type="InterPro" id="IPR003439">
    <property type="entry name" value="ABC_transporter-like_ATP-bd"/>
</dbReference>
<dbReference type="InterPro" id="IPR017871">
    <property type="entry name" value="ABC_transporter-like_CS"/>
</dbReference>
<evidence type="ECO:0000313" key="7">
    <source>
        <dbReference type="EMBL" id="NNV18873.1"/>
    </source>
</evidence>
<evidence type="ECO:0000313" key="9">
    <source>
        <dbReference type="Proteomes" id="UP000216188"/>
    </source>
</evidence>
<reference evidence="8 9" key="1">
    <citation type="submission" date="2017-07" db="EMBL/GenBank/DDBJ databases">
        <title>Phylogenetic study on the rhizospheric bacterium Ochrobactrum sp. A44.</title>
        <authorList>
            <person name="Krzyzanowska D.M."/>
            <person name="Ossowicki A."/>
            <person name="Rajewska M."/>
            <person name="Maciag T."/>
            <person name="Kaczynski Z."/>
            <person name="Czerwicka M."/>
            <person name="Jafra S."/>
        </authorList>
    </citation>
    <scope>NUCLEOTIDE SEQUENCE [LARGE SCALE GENOMIC DNA]</scope>
    <source>
        <strain evidence="8 9">CCUG 30717</strain>
    </source>
</reference>
<dbReference type="PROSITE" id="PS50893">
    <property type="entry name" value="ABC_TRANSPORTER_2"/>
    <property type="match status" value="1"/>
</dbReference>
<reference evidence="7 10" key="2">
    <citation type="submission" date="2018-11" db="EMBL/GenBank/DDBJ databases">
        <title>Genome sequencing and analysis.</title>
        <authorList>
            <person name="Huang Y.-T."/>
        </authorList>
    </citation>
    <scope>NUCLEOTIDE SEQUENCE [LARGE SCALE GENOMIC DNA]</scope>
    <source>
        <strain evidence="7 10">SHIN</strain>
    </source>
</reference>
<evidence type="ECO:0000256" key="1">
    <source>
        <dbReference type="ARBA" id="ARBA00004533"/>
    </source>
</evidence>
<evidence type="ECO:0000259" key="6">
    <source>
        <dbReference type="PROSITE" id="PS50893"/>
    </source>
</evidence>
<evidence type="ECO:0000313" key="10">
    <source>
        <dbReference type="Proteomes" id="UP000526233"/>
    </source>
</evidence>
<keyword evidence="3" id="KW-0813">Transport</keyword>
<dbReference type="EMBL" id="PKQI01000001">
    <property type="protein sequence ID" value="NNV18873.1"/>
    <property type="molecule type" value="Genomic_DNA"/>
</dbReference>
<keyword evidence="9" id="KW-1185">Reference proteome</keyword>
<dbReference type="PANTHER" id="PTHR46743:SF2">
    <property type="entry name" value="TEICHOIC ACIDS EXPORT ATP-BINDING PROTEIN TAGH"/>
    <property type="match status" value="1"/>
</dbReference>
<keyword evidence="4" id="KW-0547">Nucleotide-binding</keyword>
<evidence type="ECO:0000256" key="2">
    <source>
        <dbReference type="ARBA" id="ARBA00005417"/>
    </source>
</evidence>
<comment type="similarity">
    <text evidence="2">Belongs to the ABC transporter superfamily.</text>
</comment>
<dbReference type="InterPro" id="IPR015860">
    <property type="entry name" value="ABC_transpr_TagH-like"/>
</dbReference>
<comment type="subcellular location">
    <subcellularLocation>
        <location evidence="1">Cell inner membrane</location>
    </subcellularLocation>
</comment>
<gene>
    <name evidence="8" type="ORF">CEV34_4666</name>
    <name evidence="7" type="ORF">EHE22_00285</name>
</gene>
<dbReference type="PANTHER" id="PTHR46743">
    <property type="entry name" value="TEICHOIC ACIDS EXPORT ATP-BINDING PROTEIN TAGH"/>
    <property type="match status" value="1"/>
</dbReference>
<accession>A0A256G437</accession>
<dbReference type="CDD" id="cd03220">
    <property type="entry name" value="ABC_KpsT_Wzt"/>
    <property type="match status" value="1"/>
</dbReference>
<dbReference type="InterPro" id="IPR029439">
    <property type="entry name" value="Wzt_C"/>
</dbReference>
<dbReference type="EMBL" id="NNRM01000046">
    <property type="protein sequence ID" value="OYR21865.1"/>
    <property type="molecule type" value="Genomic_DNA"/>
</dbReference>